<dbReference type="GO" id="GO:0015937">
    <property type="term" value="P:coenzyme A biosynthetic process"/>
    <property type="evidence" value="ECO:0007669"/>
    <property type="project" value="TreeGrafter"/>
</dbReference>
<evidence type="ECO:0000259" key="1">
    <source>
        <dbReference type="Pfam" id="PF01467"/>
    </source>
</evidence>
<dbReference type="InterPro" id="IPR014729">
    <property type="entry name" value="Rossmann-like_a/b/a_fold"/>
</dbReference>
<dbReference type="Gene3D" id="3.40.50.620">
    <property type="entry name" value="HUPs"/>
    <property type="match status" value="1"/>
</dbReference>
<dbReference type="Pfam" id="PF01467">
    <property type="entry name" value="CTP_transf_like"/>
    <property type="match status" value="1"/>
</dbReference>
<accession>A0A4Y7QKI9</accession>
<dbReference type="GO" id="GO:0004140">
    <property type="term" value="F:dephospho-CoA kinase activity"/>
    <property type="evidence" value="ECO:0007669"/>
    <property type="project" value="TreeGrafter"/>
</dbReference>
<dbReference type="OrthoDB" id="330671at2759"/>
<dbReference type="PANTHER" id="PTHR10695:SF46">
    <property type="entry name" value="BIFUNCTIONAL COENZYME A SYNTHASE-RELATED"/>
    <property type="match status" value="1"/>
</dbReference>
<organism evidence="2 3">
    <name type="scientific">Rickenella mellea</name>
    <dbReference type="NCBI Taxonomy" id="50990"/>
    <lineage>
        <taxon>Eukaryota</taxon>
        <taxon>Fungi</taxon>
        <taxon>Dikarya</taxon>
        <taxon>Basidiomycota</taxon>
        <taxon>Agaricomycotina</taxon>
        <taxon>Agaricomycetes</taxon>
        <taxon>Hymenochaetales</taxon>
        <taxon>Rickenellaceae</taxon>
        <taxon>Rickenella</taxon>
    </lineage>
</organism>
<sequence length="331" mass="37216">MAPAVLSNSILAFRLEHLRIPYELIPVIKVSLLHTTERILVLVFCKIFNDDQNVSHTGSWDDIQRLLTFIHVEATRIAQENDRILLQVDVLLRGTDKQVELQESQSNWDHLFYTKHDLSDLPLPGWMHSIPATKLDLEQVGGSNDVSESVDHVAQYPSAYPSTFPVVALGGTFDHIHSGHKILLSMAAWIASEKIIVGVTDDALLGKKSNKEVMEKLPVRIDRVRQFLALFKPGLEYEIVPITDVYGPTGWDPNIQALVVSKETLNGASAIAKHREERSLPPLRCFVIDVISSSSANLEFEDAEMLRQAKLSSTFIRDWIVARKAKLVRDI</sequence>
<dbReference type="AlphaFoldDB" id="A0A4Y7QKI9"/>
<evidence type="ECO:0000313" key="3">
    <source>
        <dbReference type="Proteomes" id="UP000294933"/>
    </source>
</evidence>
<dbReference type="InterPro" id="IPR004821">
    <property type="entry name" value="Cyt_trans-like"/>
</dbReference>
<dbReference type="PANTHER" id="PTHR10695">
    <property type="entry name" value="DEPHOSPHO-COA KINASE-RELATED"/>
    <property type="match status" value="1"/>
</dbReference>
<reference evidence="2 3" key="1">
    <citation type="submission" date="2018-06" db="EMBL/GenBank/DDBJ databases">
        <title>A transcriptomic atlas of mushroom development highlights an independent origin of complex multicellularity.</title>
        <authorList>
            <consortium name="DOE Joint Genome Institute"/>
            <person name="Krizsan K."/>
            <person name="Almasi E."/>
            <person name="Merenyi Z."/>
            <person name="Sahu N."/>
            <person name="Viragh M."/>
            <person name="Koszo T."/>
            <person name="Mondo S."/>
            <person name="Kiss B."/>
            <person name="Balint B."/>
            <person name="Kues U."/>
            <person name="Barry K."/>
            <person name="Hegedus J.C."/>
            <person name="Henrissat B."/>
            <person name="Johnson J."/>
            <person name="Lipzen A."/>
            <person name="Ohm R."/>
            <person name="Nagy I."/>
            <person name="Pangilinan J."/>
            <person name="Yan J."/>
            <person name="Xiong Y."/>
            <person name="Grigoriev I.V."/>
            <person name="Hibbett D.S."/>
            <person name="Nagy L.G."/>
        </authorList>
    </citation>
    <scope>NUCLEOTIDE SEQUENCE [LARGE SCALE GENOMIC DNA]</scope>
    <source>
        <strain evidence="2 3">SZMC22713</strain>
    </source>
</reference>
<feature type="domain" description="Cytidyltransferase-like" evidence="1">
    <location>
        <begin position="169"/>
        <end position="317"/>
    </location>
</feature>
<evidence type="ECO:0000313" key="2">
    <source>
        <dbReference type="EMBL" id="TDL27410.1"/>
    </source>
</evidence>
<keyword evidence="3" id="KW-1185">Reference proteome</keyword>
<dbReference type="Proteomes" id="UP000294933">
    <property type="component" value="Unassembled WGS sequence"/>
</dbReference>
<gene>
    <name evidence="2" type="ORF">BD410DRAFT_418669</name>
</gene>
<dbReference type="EMBL" id="ML170159">
    <property type="protein sequence ID" value="TDL27410.1"/>
    <property type="molecule type" value="Genomic_DNA"/>
</dbReference>
<dbReference type="CDD" id="cd02164">
    <property type="entry name" value="PPAT_CoAS"/>
    <property type="match status" value="1"/>
</dbReference>
<keyword evidence="2" id="KW-0808">Transferase</keyword>
<proteinExistence type="predicted"/>
<dbReference type="SUPFAM" id="SSF52374">
    <property type="entry name" value="Nucleotidylyl transferase"/>
    <property type="match status" value="1"/>
</dbReference>
<protein>
    <submittedName>
        <fullName evidence="2">Nucleotidylyl transferase</fullName>
    </submittedName>
</protein>
<dbReference type="STRING" id="50990.A0A4Y7QKI9"/>
<name>A0A4Y7QKI9_9AGAM</name>
<dbReference type="VEuPathDB" id="FungiDB:BD410DRAFT_418669"/>